<dbReference type="OrthoDB" id="9805663at2"/>
<feature type="domain" description="Enoyl reductase (ER)" evidence="2">
    <location>
        <begin position="14"/>
        <end position="325"/>
    </location>
</feature>
<dbReference type="Pfam" id="PF00107">
    <property type="entry name" value="ADH_zinc_N"/>
    <property type="match status" value="1"/>
</dbReference>
<keyword evidence="1" id="KW-0560">Oxidoreductase</keyword>
<dbReference type="GO" id="GO:0016628">
    <property type="term" value="F:oxidoreductase activity, acting on the CH-CH group of donors, NAD or NADP as acceptor"/>
    <property type="evidence" value="ECO:0007669"/>
    <property type="project" value="InterPro"/>
</dbReference>
<dbReference type="InterPro" id="IPR020843">
    <property type="entry name" value="ER"/>
</dbReference>
<evidence type="ECO:0000313" key="3">
    <source>
        <dbReference type="EMBL" id="PWR09195.1"/>
    </source>
</evidence>
<dbReference type="SUPFAM" id="SSF51735">
    <property type="entry name" value="NAD(P)-binding Rossmann-fold domains"/>
    <property type="match status" value="1"/>
</dbReference>
<dbReference type="Proteomes" id="UP000246050">
    <property type="component" value="Unassembled WGS sequence"/>
</dbReference>
<dbReference type="PANTHER" id="PTHR43205">
    <property type="entry name" value="PROSTAGLANDIN REDUCTASE"/>
    <property type="match status" value="1"/>
</dbReference>
<reference evidence="3 4" key="1">
    <citation type="submission" date="2018-05" db="EMBL/GenBank/DDBJ databases">
        <title>Micromonosporas from Atacama Desert.</title>
        <authorList>
            <person name="Carro L."/>
            <person name="Golinska P."/>
            <person name="Klenk H.-P."/>
            <person name="Goodfellow M."/>
        </authorList>
    </citation>
    <scope>NUCLEOTIDE SEQUENCE [LARGE SCALE GENOMIC DNA]</scope>
    <source>
        <strain evidence="3 4">4G51</strain>
    </source>
</reference>
<dbReference type="EMBL" id="QGKS01000404">
    <property type="protein sequence ID" value="PWR09195.1"/>
    <property type="molecule type" value="Genomic_DNA"/>
</dbReference>
<dbReference type="InterPro" id="IPR036291">
    <property type="entry name" value="NAD(P)-bd_dom_sf"/>
</dbReference>
<dbReference type="Gene3D" id="3.40.50.720">
    <property type="entry name" value="NAD(P)-binding Rossmann-like Domain"/>
    <property type="match status" value="1"/>
</dbReference>
<evidence type="ECO:0000259" key="2">
    <source>
        <dbReference type="SMART" id="SM00829"/>
    </source>
</evidence>
<dbReference type="InterPro" id="IPR045010">
    <property type="entry name" value="MDR_fam"/>
</dbReference>
<sequence>MITREIQLTTQIAGVPGREHFTVVETEIGGEVVVRTDYLGLAATYLELMRSDCQLPIPAWQPGQRIGVTAIGTVLWSASPDLREGDLVQSMSGWSTHSAGPAASYVKLDRDAYPDPSYHLGQGPTAYYGMADVAKVGRGDVVFVSGAAGGVGSLAAQIARNLGASKVIGSAGSQAKADYLVRELGIDAAFDYHQDPVAALKELAPEGITVFFDTVGGTLYEAALEVAAPGARFALCGSLSTQLGAAAQRFPEPDQAAAAAKGIELLPFSCYHTPDQIAAWHTHFRAWLDQDRFVFPQTVVEAGIDAVPDAFLSLLRGGYRGNVSLRLA</sequence>
<dbReference type="Gene3D" id="3.90.180.10">
    <property type="entry name" value="Medium-chain alcohol dehydrogenases, catalytic domain"/>
    <property type="match status" value="1"/>
</dbReference>
<dbReference type="AlphaFoldDB" id="A0A317D971"/>
<dbReference type="InterPro" id="IPR013149">
    <property type="entry name" value="ADH-like_C"/>
</dbReference>
<protein>
    <submittedName>
        <fullName evidence="3">NADP-dependent oxidoreductase</fullName>
    </submittedName>
</protein>
<dbReference type="InterPro" id="IPR011032">
    <property type="entry name" value="GroES-like_sf"/>
</dbReference>
<comment type="caution">
    <text evidence="3">The sequence shown here is derived from an EMBL/GenBank/DDBJ whole genome shotgun (WGS) entry which is preliminary data.</text>
</comment>
<dbReference type="SUPFAM" id="SSF50129">
    <property type="entry name" value="GroES-like"/>
    <property type="match status" value="1"/>
</dbReference>
<dbReference type="InterPro" id="IPR041694">
    <property type="entry name" value="ADH_N_2"/>
</dbReference>
<gene>
    <name evidence="3" type="ORF">DKT69_31390</name>
</gene>
<accession>A0A317D971</accession>
<evidence type="ECO:0000313" key="4">
    <source>
        <dbReference type="Proteomes" id="UP000246050"/>
    </source>
</evidence>
<dbReference type="Pfam" id="PF16884">
    <property type="entry name" value="ADH_N_2"/>
    <property type="match status" value="1"/>
</dbReference>
<name>A0A317D971_9ACTN</name>
<organism evidence="3 4">
    <name type="scientific">Micromonospora sicca</name>
    <dbReference type="NCBI Taxonomy" id="2202420"/>
    <lineage>
        <taxon>Bacteria</taxon>
        <taxon>Bacillati</taxon>
        <taxon>Actinomycetota</taxon>
        <taxon>Actinomycetes</taxon>
        <taxon>Micromonosporales</taxon>
        <taxon>Micromonosporaceae</taxon>
        <taxon>Micromonospora</taxon>
    </lineage>
</organism>
<proteinExistence type="predicted"/>
<dbReference type="PANTHER" id="PTHR43205:SF7">
    <property type="entry name" value="PROSTAGLANDIN REDUCTASE 1"/>
    <property type="match status" value="1"/>
</dbReference>
<evidence type="ECO:0000256" key="1">
    <source>
        <dbReference type="ARBA" id="ARBA00023002"/>
    </source>
</evidence>
<dbReference type="SMART" id="SM00829">
    <property type="entry name" value="PKS_ER"/>
    <property type="match status" value="1"/>
</dbReference>
<dbReference type="CDD" id="cd05288">
    <property type="entry name" value="PGDH"/>
    <property type="match status" value="1"/>
</dbReference>